<evidence type="ECO:0000256" key="12">
    <source>
        <dbReference type="SAM" id="Phobius"/>
    </source>
</evidence>
<name>A0A1E7FSE7_9STRA</name>
<dbReference type="PANTHER" id="PTHR31961:SF3">
    <property type="entry name" value="SENSITIVE TO HIGH EXPRESSION PROTEIN 9, MITOCHONDRIAL"/>
    <property type="match status" value="1"/>
</dbReference>
<evidence type="ECO:0000313" key="14">
    <source>
        <dbReference type="Proteomes" id="UP000095751"/>
    </source>
</evidence>
<evidence type="ECO:0000256" key="10">
    <source>
        <dbReference type="ARBA" id="ARBA00024807"/>
    </source>
</evidence>
<keyword evidence="6 12" id="KW-1133">Transmembrane helix</keyword>
<dbReference type="InterPro" id="IPR008839">
    <property type="entry name" value="MDM33_fungi"/>
</dbReference>
<evidence type="ECO:0000256" key="2">
    <source>
        <dbReference type="ARBA" id="ARBA00007472"/>
    </source>
</evidence>
<feature type="compositionally biased region" description="Polar residues" evidence="11">
    <location>
        <begin position="111"/>
        <end position="121"/>
    </location>
</feature>
<dbReference type="Proteomes" id="UP000095751">
    <property type="component" value="Unassembled WGS sequence"/>
</dbReference>
<evidence type="ECO:0000256" key="11">
    <source>
        <dbReference type="SAM" id="MobiDB-lite"/>
    </source>
</evidence>
<dbReference type="OrthoDB" id="5595506at2759"/>
<proteinExistence type="inferred from homology"/>
<evidence type="ECO:0000256" key="1">
    <source>
        <dbReference type="ARBA" id="ARBA00004273"/>
    </source>
</evidence>
<dbReference type="GO" id="GO:0005743">
    <property type="term" value="C:mitochondrial inner membrane"/>
    <property type="evidence" value="ECO:0007669"/>
    <property type="project" value="UniProtKB-SubCell"/>
</dbReference>
<gene>
    <name evidence="13" type="ORF">FRACYDRAFT_234645</name>
</gene>
<feature type="compositionally biased region" description="Polar residues" evidence="11">
    <location>
        <begin position="858"/>
        <end position="870"/>
    </location>
</feature>
<evidence type="ECO:0000256" key="7">
    <source>
        <dbReference type="ARBA" id="ARBA00023054"/>
    </source>
</evidence>
<evidence type="ECO:0000256" key="9">
    <source>
        <dbReference type="ARBA" id="ARBA00023136"/>
    </source>
</evidence>
<feature type="region of interest" description="Disordered" evidence="11">
    <location>
        <begin position="352"/>
        <end position="371"/>
    </location>
</feature>
<evidence type="ECO:0000256" key="5">
    <source>
        <dbReference type="ARBA" id="ARBA00022946"/>
    </source>
</evidence>
<feature type="compositionally biased region" description="Basic and acidic residues" evidence="11">
    <location>
        <begin position="361"/>
        <end position="371"/>
    </location>
</feature>
<keyword evidence="4" id="KW-0999">Mitochondrion inner membrane</keyword>
<sequence>MITARASLERASLLSYTVFVAMPHVRNIVSTTSSLYSPKNNGDNKVIEKDTTTTKNISDSQQQQHQQQHQPQSLSESSILSTTTTKVQNGIDESSLSSSPPLPSSSPSLLVSNELTTDTNNGGAGGSSRAAMYYDKAFQFISERSGSTEILQLKESVNDAGLAFDQASAAVTLARRKLDETLRTWERTSGQHMQLLQRRESWTPSDAQQFADLVTTEITSRHELEFCRKNLAQSEESLTRSQLDYINKMRKRYHEENMWQDQWRVIGTYGTWILIGLNSCVFLGSQYNLRLRETERMETIKQLLVLHGNGNGDNNNKIATENDVMETKQSSLIDTKDIVETVGVVTNEVEKDRNGGNITENHADSSEKHDEIEESIRWDDDEAKKEAVTTTTTETETFQNRIQYRIRSDTKHLLSSFQQQIHQIRAAIPPTKIKVMEEFPKSVSDINIPSAIIGASITGITMITISIIFSSFSARRSIDYPTAIVCWSASTALVFDNNNNNNNDQNSHRSLSNSQKSLKKLLAKARRLEDEGGDGDDNAAANNDDQAADEAAEENMEAFLMDYSLKFMTCIPDQVIQDADYDSHYGAVIFRLCPSNKCSNSSNGCTSGYADFAVDIGTYVDAFLTDQEDNMNWDDEQNFDGDNMGQCTLYEGDDDDDGDGGGGAAYYIGPGCTADGTGVKMGVYEDQYCYEESETSFETVSNGWSLPYSDGGLVSTQCTDCTDDDGEIREMCLDLYDYSPYRCEADLEYTHYYYDANFEIYRYGKDSTGCNSIHVMQNPKGGFSSEAAWTDAILVVILIAATGVGFYYYSQWWTKQKVNLEKIDDDDDEDSEYRLDDENSGYGDEFSGLDESGILSDKGTSPNAASGTMT</sequence>
<keyword evidence="5" id="KW-0809">Transit peptide</keyword>
<feature type="compositionally biased region" description="Low complexity" evidence="11">
    <location>
        <begin position="58"/>
        <end position="85"/>
    </location>
</feature>
<feature type="region of interest" description="Disordered" evidence="11">
    <location>
        <begin position="54"/>
        <end position="127"/>
    </location>
</feature>
<dbReference type="PANTHER" id="PTHR31961">
    <property type="entry name" value="SENSITIVE TO HIGH EXPRESSION PROTEIN 9, MITOCHONDRIAL"/>
    <property type="match status" value="1"/>
</dbReference>
<dbReference type="AlphaFoldDB" id="A0A1E7FSE7"/>
<feature type="region of interest" description="Disordered" evidence="11">
    <location>
        <begin position="827"/>
        <end position="870"/>
    </location>
</feature>
<dbReference type="Pfam" id="PF05546">
    <property type="entry name" value="She9_MDM33"/>
    <property type="match status" value="1"/>
</dbReference>
<feature type="transmembrane region" description="Helical" evidence="12">
    <location>
        <begin position="787"/>
        <end position="809"/>
    </location>
</feature>
<dbReference type="EMBL" id="KV784354">
    <property type="protein sequence ID" value="OEU21015.1"/>
    <property type="molecule type" value="Genomic_DNA"/>
</dbReference>
<evidence type="ECO:0000256" key="4">
    <source>
        <dbReference type="ARBA" id="ARBA00022792"/>
    </source>
</evidence>
<evidence type="ECO:0000256" key="8">
    <source>
        <dbReference type="ARBA" id="ARBA00023128"/>
    </source>
</evidence>
<keyword evidence="3 12" id="KW-0812">Transmembrane</keyword>
<keyword evidence="7" id="KW-0175">Coiled coil</keyword>
<keyword evidence="14" id="KW-1185">Reference proteome</keyword>
<keyword evidence="8" id="KW-0496">Mitochondrion</keyword>
<reference evidence="13 14" key="1">
    <citation type="submission" date="2016-09" db="EMBL/GenBank/DDBJ databases">
        <title>Extensive genetic diversity and differential bi-allelic expression allows diatom success in the polar Southern Ocean.</title>
        <authorList>
            <consortium name="DOE Joint Genome Institute"/>
            <person name="Mock T."/>
            <person name="Otillar R.P."/>
            <person name="Strauss J."/>
            <person name="Dupont C."/>
            <person name="Frickenhaus S."/>
            <person name="Maumus F."/>
            <person name="Mcmullan M."/>
            <person name="Sanges R."/>
            <person name="Schmutz J."/>
            <person name="Toseland A."/>
            <person name="Valas R."/>
            <person name="Veluchamy A."/>
            <person name="Ward B.J."/>
            <person name="Allen A."/>
            <person name="Barry K."/>
            <person name="Falciatore A."/>
            <person name="Ferrante M."/>
            <person name="Fortunato A.E."/>
            <person name="Gloeckner G."/>
            <person name="Gruber A."/>
            <person name="Hipkin R."/>
            <person name="Janech M."/>
            <person name="Kroth P."/>
            <person name="Leese F."/>
            <person name="Lindquist E."/>
            <person name="Lyon B.R."/>
            <person name="Martin J."/>
            <person name="Mayer C."/>
            <person name="Parker M."/>
            <person name="Quesneville H."/>
            <person name="Raymond J."/>
            <person name="Uhlig C."/>
            <person name="Valentin K.U."/>
            <person name="Worden A.Z."/>
            <person name="Armbrust E.V."/>
            <person name="Bowler C."/>
            <person name="Green B."/>
            <person name="Moulton V."/>
            <person name="Van Oosterhout C."/>
            <person name="Grigoriev I."/>
        </authorList>
    </citation>
    <scope>NUCLEOTIDE SEQUENCE [LARGE SCALE GENOMIC DNA]</scope>
    <source>
        <strain evidence="13 14">CCMP1102</strain>
    </source>
</reference>
<organism evidence="13 14">
    <name type="scientific">Fragilariopsis cylindrus CCMP1102</name>
    <dbReference type="NCBI Taxonomy" id="635003"/>
    <lineage>
        <taxon>Eukaryota</taxon>
        <taxon>Sar</taxon>
        <taxon>Stramenopiles</taxon>
        <taxon>Ochrophyta</taxon>
        <taxon>Bacillariophyta</taxon>
        <taxon>Bacillariophyceae</taxon>
        <taxon>Bacillariophycidae</taxon>
        <taxon>Bacillariales</taxon>
        <taxon>Bacillariaceae</taxon>
        <taxon>Fragilariopsis</taxon>
    </lineage>
</organism>
<dbReference type="KEGG" id="fcy:FRACYDRAFT_234645"/>
<evidence type="ECO:0000256" key="6">
    <source>
        <dbReference type="ARBA" id="ARBA00022989"/>
    </source>
</evidence>
<accession>A0A1E7FSE7</accession>
<evidence type="ECO:0000256" key="3">
    <source>
        <dbReference type="ARBA" id="ARBA00022692"/>
    </source>
</evidence>
<feature type="region of interest" description="Disordered" evidence="11">
    <location>
        <begin position="530"/>
        <end position="551"/>
    </location>
</feature>
<evidence type="ECO:0000313" key="13">
    <source>
        <dbReference type="EMBL" id="OEU21015.1"/>
    </source>
</evidence>
<comment type="function">
    <text evidence="10">Required for the maintenance of the structure of the mitochondrial inner membrane. Involved in mitochondrial morphology. Causes growth arrest when highly overexpressed.</text>
</comment>
<feature type="compositionally biased region" description="Low complexity" evidence="11">
    <location>
        <begin position="94"/>
        <end position="110"/>
    </location>
</feature>
<dbReference type="InParanoid" id="A0A1E7FSE7"/>
<comment type="similarity">
    <text evidence="2">Belongs to the SHE9 family.</text>
</comment>
<comment type="subcellular location">
    <subcellularLocation>
        <location evidence="1">Mitochondrion inner membrane</location>
    </subcellularLocation>
</comment>
<protein>
    <submittedName>
        <fullName evidence="13">Uncharacterized protein</fullName>
    </submittedName>
</protein>
<keyword evidence="9 12" id="KW-0472">Membrane</keyword>